<dbReference type="PANTHER" id="PTHR34467:SF1">
    <property type="entry name" value="OS05G0542300 PROTEIN"/>
    <property type="match status" value="1"/>
</dbReference>
<name>A0A4S8JAJ4_MUSBA</name>
<gene>
    <name evidence="3" type="ORF">C4D60_Mb03t17380</name>
</gene>
<evidence type="ECO:0000313" key="3">
    <source>
        <dbReference type="EMBL" id="THU58718.1"/>
    </source>
</evidence>
<feature type="signal peptide" evidence="2">
    <location>
        <begin position="1"/>
        <end position="24"/>
    </location>
</feature>
<evidence type="ECO:0000256" key="1">
    <source>
        <dbReference type="SAM" id="MobiDB-lite"/>
    </source>
</evidence>
<dbReference type="PANTHER" id="PTHR34467">
    <property type="entry name" value="TRANSMEMBRANE PROTEIN"/>
    <property type="match status" value="1"/>
</dbReference>
<accession>A0A4S8JAJ4</accession>
<comment type="caution">
    <text evidence="3">The sequence shown here is derived from an EMBL/GenBank/DDBJ whole genome shotgun (WGS) entry which is preliminary data.</text>
</comment>
<proteinExistence type="predicted"/>
<organism evidence="3 4">
    <name type="scientific">Musa balbisiana</name>
    <name type="common">Banana</name>
    <dbReference type="NCBI Taxonomy" id="52838"/>
    <lineage>
        <taxon>Eukaryota</taxon>
        <taxon>Viridiplantae</taxon>
        <taxon>Streptophyta</taxon>
        <taxon>Embryophyta</taxon>
        <taxon>Tracheophyta</taxon>
        <taxon>Spermatophyta</taxon>
        <taxon>Magnoliopsida</taxon>
        <taxon>Liliopsida</taxon>
        <taxon>Zingiberales</taxon>
        <taxon>Musaceae</taxon>
        <taxon>Musa</taxon>
    </lineage>
</organism>
<keyword evidence="2" id="KW-0732">Signal</keyword>
<protein>
    <submittedName>
        <fullName evidence="3">Uncharacterized protein</fullName>
    </submittedName>
</protein>
<keyword evidence="4" id="KW-1185">Reference proteome</keyword>
<reference evidence="3 4" key="1">
    <citation type="journal article" date="2019" name="Nat. Plants">
        <title>Genome sequencing of Musa balbisiana reveals subgenome evolution and function divergence in polyploid bananas.</title>
        <authorList>
            <person name="Yao X."/>
        </authorList>
    </citation>
    <scope>NUCLEOTIDE SEQUENCE [LARGE SCALE GENOMIC DNA]</scope>
    <source>
        <strain evidence="4">cv. DH-PKW</strain>
        <tissue evidence="3">Leaves</tissue>
    </source>
</reference>
<evidence type="ECO:0000256" key="2">
    <source>
        <dbReference type="SAM" id="SignalP"/>
    </source>
</evidence>
<evidence type="ECO:0000313" key="4">
    <source>
        <dbReference type="Proteomes" id="UP000317650"/>
    </source>
</evidence>
<dbReference type="Proteomes" id="UP000317650">
    <property type="component" value="Chromosome 3"/>
</dbReference>
<dbReference type="AlphaFoldDB" id="A0A4S8JAJ4"/>
<sequence>MLRIRPFLTNILLVLLLATSLGQADITEDGTEPMKTSDLVSKVQTRKVLVEVILDYDYGGHNSRHEPRRGKSGNGGKNP</sequence>
<dbReference type="EMBL" id="PYDT01000006">
    <property type="protein sequence ID" value="THU58718.1"/>
    <property type="molecule type" value="Genomic_DNA"/>
</dbReference>
<feature type="chain" id="PRO_5020190219" evidence="2">
    <location>
        <begin position="25"/>
        <end position="79"/>
    </location>
</feature>
<feature type="region of interest" description="Disordered" evidence="1">
    <location>
        <begin position="58"/>
        <end position="79"/>
    </location>
</feature>